<name>A0ABY6CRG3_9BACT</name>
<accession>A0ABY6CRG3</accession>
<evidence type="ECO:0000256" key="2">
    <source>
        <dbReference type="SAM" id="SignalP"/>
    </source>
</evidence>
<dbReference type="SUPFAM" id="SSF53474">
    <property type="entry name" value="alpha/beta-Hydrolases"/>
    <property type="match status" value="1"/>
</dbReference>
<dbReference type="InterPro" id="IPR050300">
    <property type="entry name" value="GDXG_lipolytic_enzyme"/>
</dbReference>
<dbReference type="PANTHER" id="PTHR48081">
    <property type="entry name" value="AB HYDROLASE SUPERFAMILY PROTEIN C4A8.06C"/>
    <property type="match status" value="1"/>
</dbReference>
<dbReference type="EMBL" id="CP106679">
    <property type="protein sequence ID" value="UXP33097.1"/>
    <property type="molecule type" value="Genomic_DNA"/>
</dbReference>
<organism evidence="4 5">
    <name type="scientific">Reichenbachiella agarivorans</name>
    <dbReference type="NCBI Taxonomy" id="2979464"/>
    <lineage>
        <taxon>Bacteria</taxon>
        <taxon>Pseudomonadati</taxon>
        <taxon>Bacteroidota</taxon>
        <taxon>Cytophagia</taxon>
        <taxon>Cytophagales</taxon>
        <taxon>Reichenbachiellaceae</taxon>
        <taxon>Reichenbachiella</taxon>
    </lineage>
</organism>
<evidence type="ECO:0000256" key="1">
    <source>
        <dbReference type="ARBA" id="ARBA00022801"/>
    </source>
</evidence>
<sequence>MKKIAPLFTLLAFIVFASCLHEIIYSDDTQFAPYQQNPPFTLPDNSTFYQNIPYDQHERNQLDIFLPAPSNGNSSPLLIIIHGGGFVQGDKKQAYSSSYHRHLINNLLSKNIAVSTINYRYVDDNGGIMRSINDCKRALQFIKHHRDSLGINSSKIILMGSSAGAGTALYIGLSSDLADLTSAEPILHQSTQVLGVIGTETQATYDIAKWDQLVFSTYQTLGFNHQDIISIIGKSRIEQYLGAKDTDVNSDETWGSHLDILSLMTTDDPEIYIANQKIANSVPTNSSELYHHPLHAKVLMDKAKEAGLSSRFYIPELDIDTRDEESIEDFILRKLL</sequence>
<dbReference type="GO" id="GO:0016787">
    <property type="term" value="F:hydrolase activity"/>
    <property type="evidence" value="ECO:0007669"/>
    <property type="project" value="UniProtKB-KW"/>
</dbReference>
<dbReference type="InterPro" id="IPR049492">
    <property type="entry name" value="BD-FAE-like_dom"/>
</dbReference>
<feature type="domain" description="BD-FAE-like" evidence="3">
    <location>
        <begin position="62"/>
        <end position="292"/>
    </location>
</feature>
<evidence type="ECO:0000313" key="4">
    <source>
        <dbReference type="EMBL" id="UXP33097.1"/>
    </source>
</evidence>
<dbReference type="InterPro" id="IPR029058">
    <property type="entry name" value="AB_hydrolase_fold"/>
</dbReference>
<dbReference type="PROSITE" id="PS51257">
    <property type="entry name" value="PROKAR_LIPOPROTEIN"/>
    <property type="match status" value="1"/>
</dbReference>
<dbReference type="Pfam" id="PF20434">
    <property type="entry name" value="BD-FAE"/>
    <property type="match status" value="1"/>
</dbReference>
<keyword evidence="2" id="KW-0732">Signal</keyword>
<keyword evidence="5" id="KW-1185">Reference proteome</keyword>
<dbReference type="RefSeq" id="WP_262310526.1">
    <property type="nucleotide sequence ID" value="NZ_CP106679.1"/>
</dbReference>
<evidence type="ECO:0000313" key="5">
    <source>
        <dbReference type="Proteomes" id="UP001065174"/>
    </source>
</evidence>
<feature type="chain" id="PRO_5045543561" evidence="2">
    <location>
        <begin position="18"/>
        <end position="336"/>
    </location>
</feature>
<feature type="signal peptide" evidence="2">
    <location>
        <begin position="1"/>
        <end position="17"/>
    </location>
</feature>
<proteinExistence type="predicted"/>
<dbReference type="Gene3D" id="3.40.50.1820">
    <property type="entry name" value="alpha/beta hydrolase"/>
    <property type="match status" value="1"/>
</dbReference>
<evidence type="ECO:0000259" key="3">
    <source>
        <dbReference type="Pfam" id="PF20434"/>
    </source>
</evidence>
<dbReference type="Proteomes" id="UP001065174">
    <property type="component" value="Chromosome"/>
</dbReference>
<protein>
    <submittedName>
        <fullName evidence="4">Alpha/beta hydrolase</fullName>
    </submittedName>
</protein>
<reference evidence="4" key="1">
    <citation type="submission" date="2022-09" db="EMBL/GenBank/DDBJ databases">
        <title>Comparative genomics and taxonomic characterization of three novel marine species of genus Reichenbachiella exhibiting antioxidant and polysaccharide degradation activities.</title>
        <authorList>
            <person name="Muhammad N."/>
            <person name="Lee Y.-J."/>
            <person name="Ko J."/>
            <person name="Kim S.-G."/>
        </authorList>
    </citation>
    <scope>NUCLEOTIDE SEQUENCE</scope>
    <source>
        <strain evidence="4">BKB1-1</strain>
    </source>
</reference>
<gene>
    <name evidence="4" type="ORF">N6H18_03910</name>
</gene>
<keyword evidence="1 4" id="KW-0378">Hydrolase</keyword>